<organism evidence="1 2">
    <name type="scientific">Plasmodium falciparum (isolate HB3)</name>
    <dbReference type="NCBI Taxonomy" id="137071"/>
    <lineage>
        <taxon>Eukaryota</taxon>
        <taxon>Sar</taxon>
        <taxon>Alveolata</taxon>
        <taxon>Apicomplexa</taxon>
        <taxon>Aconoidasida</taxon>
        <taxon>Haemosporida</taxon>
        <taxon>Plasmodiidae</taxon>
        <taxon>Plasmodium</taxon>
        <taxon>Plasmodium (Laverania)</taxon>
    </lineage>
</organism>
<dbReference type="AlphaFoldDB" id="A0A0L7KMN0"/>
<gene>
    <name evidence="1" type="ORF">PFHG_05617</name>
</gene>
<reference evidence="1 2" key="1">
    <citation type="submission" date="2006-03" db="EMBL/GenBank/DDBJ databases">
        <title>Annotation of Plasmodium falciparum HB3.</title>
        <authorList>
            <consortium name="The Broad Institute Genome Sequencing Platform"/>
            <person name="Volkman S.K."/>
            <person name="Neafsey D.E."/>
            <person name="Dash A.P."/>
            <person name="Chitnis C.E."/>
            <person name="Hartl D.L."/>
            <person name="Young S.K."/>
            <person name="Zeng Q."/>
            <person name="Koehrsen M."/>
            <person name="Alvarado L."/>
            <person name="Berlin A."/>
            <person name="Borenstein D."/>
            <person name="Chapman S.B."/>
            <person name="Chen Z."/>
            <person name="Engels R."/>
            <person name="Freedman E."/>
            <person name="Gellesch M."/>
            <person name="Goldberg J."/>
            <person name="Griggs A."/>
            <person name="Gujja S."/>
            <person name="Heilman E.R."/>
            <person name="Heiman D.I."/>
            <person name="Howarth C."/>
            <person name="Jen D."/>
            <person name="Larson L."/>
            <person name="Mehta T."/>
            <person name="Neiman D."/>
            <person name="Park D."/>
            <person name="Pearson M."/>
            <person name="Roberts A."/>
            <person name="Saif S."/>
            <person name="Shea T."/>
            <person name="Shenoy N."/>
            <person name="Sisk P."/>
            <person name="Stolte C."/>
            <person name="Sykes S."/>
            <person name="Walk T."/>
            <person name="White J."/>
            <person name="Yandava C."/>
            <person name="Haas B."/>
            <person name="Henn M.R."/>
            <person name="Nusbaum C."/>
            <person name="Birren B."/>
        </authorList>
    </citation>
    <scope>NUCLEOTIDE SEQUENCE [LARGE SCALE GENOMIC DNA]</scope>
    <source>
        <strain evidence="1">HB3</strain>
    </source>
</reference>
<proteinExistence type="predicted"/>
<evidence type="ECO:0000313" key="1">
    <source>
        <dbReference type="EMBL" id="KOB64341.1"/>
    </source>
</evidence>
<dbReference type="EMBL" id="GG701455">
    <property type="protein sequence ID" value="KOB64341.1"/>
    <property type="molecule type" value="Genomic_DNA"/>
</dbReference>
<protein>
    <submittedName>
        <fullName evidence="1">Uncharacterized protein</fullName>
    </submittedName>
</protein>
<reference evidence="2" key="2">
    <citation type="submission" date="2006-03" db="EMBL/GenBank/DDBJ databases">
        <title>The genome sequence of the Plasmodium falciparum HB3.</title>
        <authorList>
            <consortium name="The Broad Institute Genome Sequencing Platform"/>
            <person name="Birren B."/>
            <person name="Lander E."/>
            <person name="Galagan J."/>
            <person name="Nusbaum C."/>
            <person name="Devon K."/>
            <person name="Henn M."/>
            <person name="Jaffe D."/>
            <person name="Butler J."/>
            <person name="Alvarez P."/>
            <person name="Gnerre S."/>
            <person name="Grabherr M."/>
            <person name="Kleber M."/>
            <person name="Mauceli E."/>
            <person name="Brockman W."/>
            <person name="MacCallum I.A."/>
            <person name="Rounsley S."/>
            <person name="Young S."/>
            <person name="LaButti K."/>
            <person name="Pushparaj V."/>
            <person name="DeCaprio D."/>
            <person name="Crawford M."/>
            <person name="Koehrsen M."/>
            <person name="Engels R."/>
            <person name="Montgomery P."/>
            <person name="Pearson M."/>
            <person name="Howarth C."/>
            <person name="Larson L."/>
            <person name="Luoma S."/>
            <person name="White J."/>
            <person name="Kodira C."/>
            <person name="Zeng Q."/>
            <person name="Oleary S."/>
            <person name="Yandava C."/>
            <person name="Alvarado L."/>
            <person name="Wirth D."/>
            <person name="Volkman S."/>
            <person name="Hartl D."/>
        </authorList>
    </citation>
    <scope>NUCLEOTIDE SEQUENCE [LARGE SCALE GENOMIC DNA]</scope>
</reference>
<accession>A0A0L7KMN0</accession>
<evidence type="ECO:0000313" key="2">
    <source>
        <dbReference type="Proteomes" id="UP000054289"/>
    </source>
</evidence>
<name>A0A0L7KMN0_PLAFX</name>
<dbReference type="Proteomes" id="UP000054289">
    <property type="component" value="Unassembled WGS sequence"/>
</dbReference>
<sequence length="138" mass="16215">MDSIGWIDNMNNIEKPSRNSKKNKLSDKKNLLNNEKYDNKENYNNLHVGNNYINTSHETNKVIQNINLLKALNTNDQKVPELNMDILNKSKEHNDNSEISKQLLDNIRLLTSLSKYMNKDDIKEQAKEKIKIEFQKKK</sequence>
<dbReference type="KEGG" id="pfh:PFHG_05617"/>